<dbReference type="GO" id="GO:0061621">
    <property type="term" value="P:canonical glycolysis"/>
    <property type="evidence" value="ECO:0007669"/>
    <property type="project" value="TreeGrafter"/>
</dbReference>
<dbReference type="FunFam" id="3.40.50.450:FF:000010">
    <property type="entry name" value="ATP-dependent 6-phosphofructokinase"/>
    <property type="match status" value="1"/>
</dbReference>
<dbReference type="GO" id="GO:0005741">
    <property type="term" value="C:mitochondrial outer membrane"/>
    <property type="evidence" value="ECO:0007669"/>
    <property type="project" value="UniProtKB-SubCell"/>
</dbReference>
<evidence type="ECO:0000313" key="21">
    <source>
        <dbReference type="Proteomes" id="UP000242525"/>
    </source>
</evidence>
<organism evidence="20 21">
    <name type="scientific">Geotrichum candidum</name>
    <name type="common">Oospora lactis</name>
    <name type="synonym">Dipodascus geotrichum</name>
    <dbReference type="NCBI Taxonomy" id="1173061"/>
    <lineage>
        <taxon>Eukaryota</taxon>
        <taxon>Fungi</taxon>
        <taxon>Dikarya</taxon>
        <taxon>Ascomycota</taxon>
        <taxon>Saccharomycotina</taxon>
        <taxon>Dipodascomycetes</taxon>
        <taxon>Dipodascales</taxon>
        <taxon>Dipodascaceae</taxon>
        <taxon>Geotrichum</taxon>
    </lineage>
</organism>
<reference evidence="20" key="1">
    <citation type="submission" date="2014-03" db="EMBL/GenBank/DDBJ databases">
        <authorList>
            <person name="Casaregola S."/>
        </authorList>
    </citation>
    <scope>NUCLEOTIDE SEQUENCE [LARGE SCALE GENOMIC DNA]</scope>
    <source>
        <strain evidence="20">CLIB 918</strain>
    </source>
</reference>
<feature type="binding site" description="in other chain" evidence="16">
    <location>
        <begin position="512"/>
        <end position="515"/>
    </location>
    <ligand>
        <name>substrate</name>
        <note>ligand shared between dimeric partners</note>
    </ligand>
</feature>
<feature type="binding site" evidence="16">
    <location>
        <begin position="332"/>
        <end position="335"/>
    </location>
    <ligand>
        <name>ATP</name>
        <dbReference type="ChEBI" id="CHEBI:30616"/>
    </ligand>
</feature>
<dbReference type="NCBIfam" id="TIGR02478">
    <property type="entry name" value="6PF1K_euk"/>
    <property type="match status" value="1"/>
</dbReference>
<dbReference type="Gene3D" id="3.40.50.450">
    <property type="match status" value="2"/>
</dbReference>
<dbReference type="GO" id="GO:0051453">
    <property type="term" value="P:regulation of intracellular pH"/>
    <property type="evidence" value="ECO:0007669"/>
    <property type="project" value="UniProtKB-ARBA"/>
</dbReference>
<comment type="activity regulation">
    <text evidence="16">Allosterically activated by ADP, AMP, or fructose 2,6-bisphosphate, and allosterically inhibited by ATP or citrate.</text>
</comment>
<dbReference type="GO" id="GO:0003872">
    <property type="term" value="F:6-phosphofructokinase activity"/>
    <property type="evidence" value="ECO:0007669"/>
    <property type="project" value="UniProtKB-UniRule"/>
</dbReference>
<comment type="subcellular location">
    <subcellularLocation>
        <location evidence="3 16">Cytoplasm</location>
    </subcellularLocation>
    <subcellularLocation>
        <location evidence="4">Mitochondrion outer membrane</location>
        <topology evidence="4">Peripheral membrane protein</topology>
        <orientation evidence="4">Cytoplasmic side</orientation>
    </subcellularLocation>
</comment>
<dbReference type="SUPFAM" id="SSF53784">
    <property type="entry name" value="Phosphofructokinase"/>
    <property type="match status" value="2"/>
</dbReference>
<proteinExistence type="inferred from homology"/>
<comment type="catalytic activity">
    <reaction evidence="15 16 17">
        <text>beta-D-fructose 6-phosphate + ATP = beta-D-fructose 1,6-bisphosphate + ADP + H(+)</text>
        <dbReference type="Rhea" id="RHEA:16109"/>
        <dbReference type="ChEBI" id="CHEBI:15378"/>
        <dbReference type="ChEBI" id="CHEBI:30616"/>
        <dbReference type="ChEBI" id="CHEBI:32966"/>
        <dbReference type="ChEBI" id="CHEBI:57634"/>
        <dbReference type="ChEBI" id="CHEBI:456216"/>
        <dbReference type="EC" id="2.7.1.11"/>
    </reaction>
</comment>
<feature type="domain" description="Phosphofructokinase" evidence="18">
    <location>
        <begin position="231"/>
        <end position="538"/>
    </location>
</feature>
<dbReference type="Pfam" id="PF00365">
    <property type="entry name" value="PFK"/>
    <property type="match status" value="2"/>
</dbReference>
<dbReference type="GO" id="GO:0030388">
    <property type="term" value="P:fructose 1,6-bisphosphate metabolic process"/>
    <property type="evidence" value="ECO:0007669"/>
    <property type="project" value="TreeGrafter"/>
</dbReference>
<dbReference type="InterPro" id="IPR015912">
    <property type="entry name" value="Phosphofructokinase_CS"/>
</dbReference>
<feature type="region of interest" description="N-terminal catalytic PFK domain 1" evidence="16">
    <location>
        <begin position="1"/>
        <end position="604"/>
    </location>
</feature>
<dbReference type="PIRSF" id="PIRSF000533">
    <property type="entry name" value="ATP_PFK_euk"/>
    <property type="match status" value="1"/>
</dbReference>
<accession>A0A0J9X4P4</accession>
<sequence>MSSYPNLVKSLSCFSVVTSDSTLFERTIEFYKQFGFIHVHTFDHSNPESSFEKSSHSSHTLESIKEIWLNALPDPEYGHEDKTDDTGVTIKIRLTSTGPTAEQSIEKITSFLSESHKKLDWRALAPSIILQTTDLETVLITLEKFSLLDNLQPYIQPRPTSVSPVEVVGLDPLGNVIGFTTRENPFSVVDKPFISTRNKQIATSGSVSGLTSRASLNSNNPDIGNVLSRKRIAIMTSGGDAPGMNPAVRAVVRAAIYRGCEAYAIMEGYEGLLRGGDYIKEMGWDDVRGWLSIGGTHIGTARCMGFKERDGRRKAAKNMILNGIDALIVCGGDGSLTGADKFREEWPSLLEELVEMNELTAEQVKPHEHLYICGLVGSIDNDMASTNVTIGAYSSLQRICEAVDYIDATAQSHSRAFVIEVMGRHCGWLALMAGIATGADYLFIPEQPSHPGEWQARMTKVVSRHRANGKRKSIVIVAEGAIDTDLNPITSNMVKDTLVDLGLDTRITTLGHIQRGGSAVAFDRLLATMQGVDAVDAVLSATPDTPSPMIGIVENKIVRRNLVEAVAATKEVAAAIKAKDFDRAMSLRDTEFAEHYNNFLTINYADRETAKMPSEKPLNIAVINIGAPAGGMNSAIRAMAAYCYSRGHQPFAIHNGWSGLARHESVHPLNWLEVEEWMIRGGCEIGTNRSLPDTDIGMVAYYFQKYKFDGLIIIGGFEAFASLQQLEAARASYPAFRIPMVCIPATISNNVPGTEYSLGTDTCLNSLVNYCDVIKQSASASRRRVFVVEVQGGNSGYVASYAGLVTGAQAVYLPEDGISLRQLEADIDSLKESFENDGGKNRAGKLILRNEKSSSTLSTEIITNIIRDEAKGRFDARSAIPGHVQQGGNPSPMDRVRATRFAIKACEFIERSVDHISREPETAGVSVMDRLARVNEERKTAAVLGVRSSKLVFSPVDQVWAFETEHKERRPKKDHWKLMARTGDRLVNRVKV</sequence>
<feature type="region of interest" description="C-terminal regulatory PFK domain 2" evidence="16">
    <location>
        <begin position="619"/>
        <end position="992"/>
    </location>
</feature>
<comment type="cofactor">
    <cofactor evidence="1 16">
        <name>Mg(2+)</name>
        <dbReference type="ChEBI" id="CHEBI:18420"/>
    </cofactor>
</comment>
<dbReference type="InterPro" id="IPR000023">
    <property type="entry name" value="Phosphofructokinase_dom"/>
</dbReference>
<dbReference type="EMBL" id="CCBN010000002">
    <property type="protein sequence ID" value="CDO52072.1"/>
    <property type="molecule type" value="Genomic_DNA"/>
</dbReference>
<keyword evidence="13 16" id="KW-0460">Magnesium</keyword>
<dbReference type="FunFam" id="3.40.50.460:FF:000007">
    <property type="entry name" value="ATP-dependent 6-phosphofructokinase"/>
    <property type="match status" value="1"/>
</dbReference>
<dbReference type="Gene3D" id="3.40.50.460">
    <property type="entry name" value="Phosphofructokinase domain"/>
    <property type="match status" value="2"/>
</dbReference>
<keyword evidence="11 16" id="KW-0418">Kinase</keyword>
<dbReference type="PANTHER" id="PTHR13697">
    <property type="entry name" value="PHOSPHOFRUCTOKINASE"/>
    <property type="match status" value="1"/>
</dbReference>
<dbReference type="GO" id="GO:0042802">
    <property type="term" value="F:identical protein binding"/>
    <property type="evidence" value="ECO:0007669"/>
    <property type="project" value="TreeGrafter"/>
</dbReference>
<dbReference type="HAMAP" id="MF_03184">
    <property type="entry name" value="Phosphofructokinase_I_E"/>
    <property type="match status" value="1"/>
</dbReference>
<evidence type="ECO:0000256" key="11">
    <source>
        <dbReference type="ARBA" id="ARBA00022777"/>
    </source>
</evidence>
<dbReference type="EC" id="2.7.1.11" evidence="16"/>
<evidence type="ECO:0000256" key="16">
    <source>
        <dbReference type="HAMAP-Rule" id="MF_03184"/>
    </source>
</evidence>
<protein>
    <recommendedName>
        <fullName evidence="16">ATP-dependent 6-phosphofructokinase</fullName>
        <shortName evidence="16">ATP-PFK</shortName>
        <shortName evidence="16">Phosphofructokinase</shortName>
        <ecNumber evidence="16">2.7.1.11</ecNumber>
    </recommendedName>
    <alternativeName>
        <fullName evidence="16">Phosphohexokinase</fullName>
    </alternativeName>
</protein>
<evidence type="ECO:0000256" key="1">
    <source>
        <dbReference type="ARBA" id="ARBA00001946"/>
    </source>
</evidence>
<feature type="binding site" description="in other chain" evidence="16">
    <location>
        <begin position="746"/>
        <end position="750"/>
    </location>
    <ligand>
        <name>beta-D-fructose 2,6-bisphosphate</name>
        <dbReference type="ChEBI" id="CHEBI:58579"/>
        <note>allosteric activator; ligand shared between dimeric partners</note>
    </ligand>
</feature>
<feature type="binding site" description="in other chain" evidence="16">
    <location>
        <begin position="883"/>
        <end position="886"/>
    </location>
    <ligand>
        <name>beta-D-fructose 2,6-bisphosphate</name>
        <dbReference type="ChEBI" id="CHEBI:58579"/>
        <note>allosteric activator; ligand shared between dimeric partners</note>
    </ligand>
</feature>
<evidence type="ECO:0000256" key="14">
    <source>
        <dbReference type="ARBA" id="ARBA00023152"/>
    </source>
</evidence>
<dbReference type="GO" id="GO:1902600">
    <property type="term" value="P:proton transmembrane transport"/>
    <property type="evidence" value="ECO:0007669"/>
    <property type="project" value="UniProtKB-ARBA"/>
</dbReference>
<dbReference type="OrthoDB" id="537915at2759"/>
<dbReference type="Proteomes" id="UP000242525">
    <property type="component" value="Unassembled WGS sequence"/>
</dbReference>
<dbReference type="PANTHER" id="PTHR13697:SF4">
    <property type="entry name" value="ATP-DEPENDENT 6-PHOSPHOFRUCTOKINASE"/>
    <property type="match status" value="1"/>
</dbReference>
<feature type="binding site" evidence="16">
    <location>
        <position position="239"/>
    </location>
    <ligand>
        <name>ATP</name>
        <dbReference type="ChEBI" id="CHEBI:30616"/>
    </ligand>
</feature>
<feature type="binding site" evidence="16">
    <location>
        <position position="877"/>
    </location>
    <ligand>
        <name>beta-D-fructose 2,6-bisphosphate</name>
        <dbReference type="ChEBI" id="CHEBI:58579"/>
        <note>allosteric activator; ligand shared between dimeric partners</note>
    </ligand>
</feature>
<feature type="domain" description="Phosphofructokinase N-terminal" evidence="19">
    <location>
        <begin position="10"/>
        <end position="76"/>
    </location>
</feature>
<comment type="function">
    <text evidence="2 16">Catalyzes the phosphorylation of D-fructose 6-phosphate to fructose 1,6-bisphosphate by ATP, the first committing step of glycolysis.</text>
</comment>
<dbReference type="GO" id="GO:0005524">
    <property type="term" value="F:ATP binding"/>
    <property type="evidence" value="ECO:0007669"/>
    <property type="project" value="UniProtKB-KW"/>
</dbReference>
<feature type="binding site" description="in other chain" evidence="16">
    <location>
        <position position="479"/>
    </location>
    <ligand>
        <name>substrate</name>
        <note>ligand shared between dimeric partners</note>
    </ligand>
</feature>
<dbReference type="UniPathway" id="UPA00109">
    <property type="reaction ID" value="UER00182"/>
</dbReference>
<dbReference type="InterPro" id="IPR009161">
    <property type="entry name" value="6-Pfructokinase_euk"/>
</dbReference>
<feature type="binding site" evidence="16">
    <location>
        <position position="784"/>
    </location>
    <ligand>
        <name>beta-D-fructose 2,6-bisphosphate</name>
        <dbReference type="ChEBI" id="CHEBI:58579"/>
        <note>allosteric activator; ligand shared between dimeric partners</note>
    </ligand>
</feature>
<dbReference type="PRINTS" id="PR00476">
    <property type="entry name" value="PHFRCTKINASE"/>
</dbReference>
<keyword evidence="8 16" id="KW-0808">Transferase</keyword>
<feature type="binding site" description="in other chain" evidence="16">
    <location>
        <begin position="378"/>
        <end position="380"/>
    </location>
    <ligand>
        <name>substrate</name>
        <note>ligand shared between dimeric partners</note>
    </ligand>
</feature>
<dbReference type="PROSITE" id="PS00433">
    <property type="entry name" value="PHOSPHOFRUCTOKINASE"/>
    <property type="match status" value="2"/>
</dbReference>
<evidence type="ECO:0000256" key="6">
    <source>
        <dbReference type="ARBA" id="ARBA00022490"/>
    </source>
</evidence>
<feature type="region of interest" description="Interdomain linker" evidence="16">
    <location>
        <begin position="605"/>
        <end position="618"/>
    </location>
</feature>
<evidence type="ECO:0000259" key="19">
    <source>
        <dbReference type="Pfam" id="PF18468"/>
    </source>
</evidence>
<evidence type="ECO:0000256" key="3">
    <source>
        <dbReference type="ARBA" id="ARBA00004496"/>
    </source>
</evidence>
<feature type="binding site" description="in other chain" evidence="16">
    <location>
        <position position="689"/>
    </location>
    <ligand>
        <name>beta-D-fructose 2,6-bisphosphate</name>
        <dbReference type="ChEBI" id="CHEBI:58579"/>
        <note>allosteric activator; ligand shared between dimeric partners</note>
    </ligand>
</feature>
<dbReference type="FunFam" id="3.40.50.460:FF:000008">
    <property type="entry name" value="ATP-dependent 6-phosphofructokinase"/>
    <property type="match status" value="1"/>
</dbReference>
<keyword evidence="6 16" id="KW-0963">Cytoplasm</keyword>
<feature type="domain" description="Phosphofructokinase" evidence="18">
    <location>
        <begin position="619"/>
        <end position="909"/>
    </location>
</feature>
<evidence type="ECO:0000259" key="18">
    <source>
        <dbReference type="Pfam" id="PF00365"/>
    </source>
</evidence>
<evidence type="ECO:0000256" key="8">
    <source>
        <dbReference type="ARBA" id="ARBA00022679"/>
    </source>
</evidence>
<dbReference type="InterPro" id="IPR029068">
    <property type="entry name" value="Glyas_Bleomycin-R_OHBP_Dase"/>
</dbReference>
<feature type="binding site" evidence="16">
    <location>
        <position position="506"/>
    </location>
    <ligand>
        <name>substrate</name>
        <note>ligand shared between dimeric partners</note>
    </ligand>
</feature>
<dbReference type="STRING" id="1173061.A0A0J9X4P4"/>
<dbReference type="GO" id="GO:0005945">
    <property type="term" value="C:6-phosphofructokinase complex"/>
    <property type="evidence" value="ECO:0007669"/>
    <property type="project" value="UniProtKB-ARBA"/>
</dbReference>
<feature type="binding site" description="in other chain" evidence="16">
    <location>
        <begin position="791"/>
        <end position="793"/>
    </location>
    <ligand>
        <name>beta-D-fructose 2,6-bisphosphate</name>
        <dbReference type="ChEBI" id="CHEBI:58579"/>
        <note>allosteric activator; ligand shared between dimeric partners</note>
    </ligand>
</feature>
<dbReference type="InterPro" id="IPR035966">
    <property type="entry name" value="PKF_sf"/>
</dbReference>
<feature type="binding site" evidence="16">
    <location>
        <position position="333"/>
    </location>
    <ligand>
        <name>Mg(2+)</name>
        <dbReference type="ChEBI" id="CHEBI:18420"/>
        <note>catalytic</note>
    </ligand>
</feature>
<feature type="binding site" description="in other chain" evidence="16">
    <location>
        <begin position="422"/>
        <end position="424"/>
    </location>
    <ligand>
        <name>substrate</name>
        <note>ligand shared between dimeric partners</note>
    </ligand>
</feature>
<evidence type="ECO:0000313" key="20">
    <source>
        <dbReference type="EMBL" id="CDO52072.1"/>
    </source>
</evidence>
<evidence type="ECO:0000256" key="4">
    <source>
        <dbReference type="ARBA" id="ARBA00004570"/>
    </source>
</evidence>
<dbReference type="GO" id="GO:0048029">
    <property type="term" value="F:monosaccharide binding"/>
    <property type="evidence" value="ECO:0007669"/>
    <property type="project" value="TreeGrafter"/>
</dbReference>
<evidence type="ECO:0000256" key="12">
    <source>
        <dbReference type="ARBA" id="ARBA00022840"/>
    </source>
</evidence>
<evidence type="ECO:0000256" key="17">
    <source>
        <dbReference type="PIRNR" id="PIRNR000533"/>
    </source>
</evidence>
<feature type="binding site" evidence="16">
    <location>
        <begin position="302"/>
        <end position="303"/>
    </location>
    <ligand>
        <name>ATP</name>
        <dbReference type="ChEBI" id="CHEBI:30616"/>
    </ligand>
</feature>
<keyword evidence="21" id="KW-1185">Reference proteome</keyword>
<feature type="binding site" description="in other chain" evidence="16">
    <location>
        <position position="969"/>
    </location>
    <ligand>
        <name>beta-D-fructose 2,6-bisphosphate</name>
        <dbReference type="ChEBI" id="CHEBI:58579"/>
        <note>allosteric activator; ligand shared between dimeric partners</note>
    </ligand>
</feature>
<evidence type="ECO:0000256" key="2">
    <source>
        <dbReference type="ARBA" id="ARBA00002659"/>
    </source>
</evidence>
<evidence type="ECO:0000256" key="9">
    <source>
        <dbReference type="ARBA" id="ARBA00022723"/>
    </source>
</evidence>
<feature type="binding site" evidence="16">
    <location>
        <position position="415"/>
    </location>
    <ligand>
        <name>substrate</name>
        <note>ligand shared between dimeric partners</note>
    </ligand>
</feature>
<comment type="similarity">
    <text evidence="17">Belongs to the phosphofructokinase type A (PFKA) family. ATP-dependent PFK group I subfamily. Eukaryotic two domain clade "E" sub-subfamily.</text>
</comment>
<dbReference type="InterPro" id="IPR022953">
    <property type="entry name" value="ATP_PFK"/>
</dbReference>
<dbReference type="GO" id="GO:0016208">
    <property type="term" value="F:AMP binding"/>
    <property type="evidence" value="ECO:0007669"/>
    <property type="project" value="TreeGrafter"/>
</dbReference>
<comment type="similarity">
    <text evidence="16">Belongs to the phosphofructokinase type A (PFKA) family. ATP-dependent PFK group I subfamily. Eukaryotic two domain clade 'E' sub-subfamily.</text>
</comment>
<comment type="pathway">
    <text evidence="5 16 17">Carbohydrate degradation; glycolysis; D-glyceraldehyde 3-phosphate and glycerone phosphate from D-glucose: step 3/4.</text>
</comment>
<comment type="subunit">
    <text evidence="16">Homotetramer.</text>
</comment>
<dbReference type="AlphaFoldDB" id="A0A0J9X4P4"/>
<keyword evidence="14 16" id="KW-0324">Glycolysis</keyword>
<dbReference type="Pfam" id="PF18468">
    <property type="entry name" value="Pfk_N"/>
    <property type="match status" value="1"/>
</dbReference>
<feature type="binding site" description="in other chain" evidence="16">
    <location>
        <position position="851"/>
    </location>
    <ligand>
        <name>beta-D-fructose 2,6-bisphosphate</name>
        <dbReference type="ChEBI" id="CHEBI:58579"/>
        <note>allosteric activator; ligand shared between dimeric partners</note>
    </ligand>
</feature>
<evidence type="ECO:0000256" key="15">
    <source>
        <dbReference type="ARBA" id="ARBA00048070"/>
    </source>
</evidence>
<evidence type="ECO:0000256" key="7">
    <source>
        <dbReference type="ARBA" id="ARBA00022533"/>
    </source>
</evidence>
<evidence type="ECO:0000256" key="13">
    <source>
        <dbReference type="ARBA" id="ARBA00022842"/>
    </source>
</evidence>
<name>A0A0J9X4P4_GEOCN</name>
<keyword evidence="10 16" id="KW-0547">Nucleotide-binding</keyword>
<comment type="caution">
    <text evidence="20">The sequence shown here is derived from an EMBL/GenBank/DDBJ whole genome shotgun (WGS) entry which is preliminary data.</text>
</comment>
<keyword evidence="12 16" id="KW-0067">ATP-binding</keyword>
<evidence type="ECO:0000256" key="5">
    <source>
        <dbReference type="ARBA" id="ARBA00004679"/>
    </source>
</evidence>
<dbReference type="InterPro" id="IPR040712">
    <property type="entry name" value="Pfk_N"/>
</dbReference>
<dbReference type="GO" id="GO:0046872">
    <property type="term" value="F:metal ion binding"/>
    <property type="evidence" value="ECO:0007669"/>
    <property type="project" value="UniProtKB-KW"/>
</dbReference>
<gene>
    <name evidence="20" type="ORF">BN980_GECA02s05433g</name>
</gene>
<dbReference type="GO" id="GO:0070095">
    <property type="term" value="F:fructose-6-phosphate binding"/>
    <property type="evidence" value="ECO:0007669"/>
    <property type="project" value="TreeGrafter"/>
</dbReference>
<dbReference type="GO" id="GO:0006002">
    <property type="term" value="P:fructose 6-phosphate metabolic process"/>
    <property type="evidence" value="ECO:0007669"/>
    <property type="project" value="InterPro"/>
</dbReference>
<keyword evidence="9 16" id="KW-0479">Metal-binding</keyword>
<evidence type="ECO:0000256" key="10">
    <source>
        <dbReference type="ARBA" id="ARBA00022741"/>
    </source>
</evidence>
<dbReference type="Gene3D" id="3.10.180.10">
    <property type="entry name" value="2,3-Dihydroxybiphenyl 1,2-Dioxygenase, domain 1"/>
    <property type="match status" value="1"/>
</dbReference>
<feature type="active site" description="Proton acceptor" evidence="16">
    <location>
        <position position="380"/>
    </location>
</feature>
<keyword evidence="7 16" id="KW-0021">Allosteric enzyme</keyword>